<evidence type="ECO:0000256" key="1">
    <source>
        <dbReference type="SAM" id="MobiDB-lite"/>
    </source>
</evidence>
<dbReference type="KEGG" id="sgz:C0216_11875"/>
<dbReference type="AlphaFoldDB" id="A0A344U980"/>
<dbReference type="Pfam" id="PF19650">
    <property type="entry name" value="DUF6153"/>
    <property type="match status" value="1"/>
</dbReference>
<protein>
    <submittedName>
        <fullName evidence="2">Uncharacterized protein</fullName>
    </submittedName>
</protein>
<feature type="compositionally biased region" description="Basic and acidic residues" evidence="1">
    <location>
        <begin position="23"/>
        <end position="40"/>
    </location>
</feature>
<gene>
    <name evidence="2" type="ORF">C0216_11875</name>
</gene>
<name>A0A344U980_9ACTN</name>
<feature type="region of interest" description="Disordered" evidence="1">
    <location>
        <begin position="1"/>
        <end position="40"/>
    </location>
</feature>
<dbReference type="InterPro" id="IPR046151">
    <property type="entry name" value="DUF6153"/>
</dbReference>
<keyword evidence="3" id="KW-1185">Reference proteome</keyword>
<evidence type="ECO:0000313" key="2">
    <source>
        <dbReference type="EMBL" id="AXE27451.1"/>
    </source>
</evidence>
<evidence type="ECO:0000313" key="3">
    <source>
        <dbReference type="Proteomes" id="UP000252004"/>
    </source>
</evidence>
<dbReference type="Proteomes" id="UP000252004">
    <property type="component" value="Chromosome"/>
</dbReference>
<dbReference type="OrthoDB" id="4322759at2"/>
<sequence>MHALPRQDVAEHMPVHHAAAQDAPRHQCPDGEDEVPARHTGHADRMCASAALPESPGILAPDTAPLPGRPGGLVHPSAVLPSVLAYEPSGGRAPPLLAELQILRT</sequence>
<accession>A0A344U980</accession>
<organism evidence="2 3">
    <name type="scientific">Streptomyces globosus</name>
    <dbReference type="NCBI Taxonomy" id="68209"/>
    <lineage>
        <taxon>Bacteria</taxon>
        <taxon>Bacillati</taxon>
        <taxon>Actinomycetota</taxon>
        <taxon>Actinomycetes</taxon>
        <taxon>Kitasatosporales</taxon>
        <taxon>Streptomycetaceae</taxon>
        <taxon>Streptomyces</taxon>
    </lineage>
</organism>
<dbReference type="EMBL" id="CP030862">
    <property type="protein sequence ID" value="AXE27451.1"/>
    <property type="molecule type" value="Genomic_DNA"/>
</dbReference>
<proteinExistence type="predicted"/>
<reference evidence="2 3" key="1">
    <citation type="submission" date="2018-01" db="EMBL/GenBank/DDBJ databases">
        <title>Draft genome Sequence of streptomyces globosus LZH-48.</title>
        <authorList>
            <person name="Ran K."/>
            <person name="Li Z."/>
            <person name="Wei S."/>
            <person name="Dong R."/>
        </authorList>
    </citation>
    <scope>NUCLEOTIDE SEQUENCE [LARGE SCALE GENOMIC DNA]</scope>
    <source>
        <strain evidence="2 3">LZH-48</strain>
    </source>
</reference>